<feature type="transmembrane region" description="Helical" evidence="9">
    <location>
        <begin position="134"/>
        <end position="155"/>
    </location>
</feature>
<evidence type="ECO:0000256" key="2">
    <source>
        <dbReference type="ARBA" id="ARBA00022448"/>
    </source>
</evidence>
<evidence type="ECO:0000256" key="9">
    <source>
        <dbReference type="SAM" id="Phobius"/>
    </source>
</evidence>
<feature type="transmembrane region" description="Helical" evidence="9">
    <location>
        <begin position="102"/>
        <end position="122"/>
    </location>
</feature>
<evidence type="ECO:0000313" key="12">
    <source>
        <dbReference type="Proteomes" id="UP000051302"/>
    </source>
</evidence>
<keyword evidence="7 8" id="KW-0472">Membrane</keyword>
<dbReference type="Proteomes" id="UP000051302">
    <property type="component" value="Unassembled WGS sequence"/>
</dbReference>
<dbReference type="PANTHER" id="PTHR33989">
    <property type="match status" value="1"/>
</dbReference>
<sequence length="440" mass="48306">MFERFQAFMDKYFMPVAEKVDNNQHLKAVKSGMMGLTPFTILGSIFAILPALPNMIGKNNFVSQFIINNASLLDLPVTLSLGFLSLYAVMTISYGLGHYYGLYAPGCIGMSTFAFVMLTIQYDKKGVPDLSNFGAKGLFVAIIVGLLTVELYRWCQNHHLSIKMPEGVPDFVSSSFEIIPTALIVGGTFIIIRGLCLGLTGTLPPDMLSIVIGPLVGSMDSLTTVWLLGILQLTLFFFGIHPSVLSGITSPIMYQFFAENVEALRAGQAIPHFYAPGSVSVYFGFTGAGISIGVVILAMFSKSEQYRKIGKLSLVPCLFGINEPILFGLPVILNPVMMIPFILGGNIVGQLPYMFMKLGWLSKPVFTPPYVGAFFEGFLTAGDWRSILVNALQVVLAVLVYLPFFKVLEKNQLREEQNRADKKDGALADEDLLDDMDLDF</sequence>
<keyword evidence="5 9" id="KW-0812">Transmembrane</keyword>
<dbReference type="InterPro" id="IPR003352">
    <property type="entry name" value="PTS_EIIC"/>
</dbReference>
<keyword evidence="2 8" id="KW-0813">Transport</keyword>
<dbReference type="Pfam" id="PF02378">
    <property type="entry name" value="PTS_EIIC"/>
    <property type="match status" value="1"/>
</dbReference>
<dbReference type="InterPro" id="IPR051088">
    <property type="entry name" value="PTS_Sugar-EIIC/EIIB"/>
</dbReference>
<organism evidence="11 12">
    <name type="scientific">Companilactobacillus nantensis DSM 16982</name>
    <dbReference type="NCBI Taxonomy" id="1423774"/>
    <lineage>
        <taxon>Bacteria</taxon>
        <taxon>Bacillati</taxon>
        <taxon>Bacillota</taxon>
        <taxon>Bacilli</taxon>
        <taxon>Lactobacillales</taxon>
        <taxon>Lactobacillaceae</taxon>
        <taxon>Companilactobacillus</taxon>
    </lineage>
</organism>
<dbReference type="InterPro" id="IPR004501">
    <property type="entry name" value="PTS_EIIC_3"/>
</dbReference>
<feature type="transmembrane region" description="Helical" evidence="9">
    <location>
        <begin position="207"/>
        <end position="228"/>
    </location>
</feature>
<evidence type="ECO:0000259" key="10">
    <source>
        <dbReference type="PROSITE" id="PS51105"/>
    </source>
</evidence>
<feature type="transmembrane region" description="Helical" evidence="9">
    <location>
        <begin position="235"/>
        <end position="257"/>
    </location>
</feature>
<comment type="caution">
    <text evidence="11">The sequence shown here is derived from an EMBL/GenBank/DDBJ whole genome shotgun (WGS) entry which is preliminary data.</text>
</comment>
<dbReference type="RefSeq" id="WP_057892486.1">
    <property type="nucleotide sequence ID" value="NZ_AZFV01000019.1"/>
</dbReference>
<proteinExistence type="predicted"/>
<evidence type="ECO:0000256" key="7">
    <source>
        <dbReference type="ARBA" id="ARBA00023136"/>
    </source>
</evidence>
<keyword evidence="4 8" id="KW-0762">Sugar transport</keyword>
<evidence type="ECO:0000256" key="3">
    <source>
        <dbReference type="ARBA" id="ARBA00022475"/>
    </source>
</evidence>
<reference evidence="11 12" key="1">
    <citation type="journal article" date="2015" name="Genome Announc.">
        <title>Expanding the biotechnology potential of lactobacilli through comparative genomics of 213 strains and associated genera.</title>
        <authorList>
            <person name="Sun Z."/>
            <person name="Harris H.M."/>
            <person name="McCann A."/>
            <person name="Guo C."/>
            <person name="Argimon S."/>
            <person name="Zhang W."/>
            <person name="Yang X."/>
            <person name="Jeffery I.B."/>
            <person name="Cooney J.C."/>
            <person name="Kagawa T.F."/>
            <person name="Liu W."/>
            <person name="Song Y."/>
            <person name="Salvetti E."/>
            <person name="Wrobel A."/>
            <person name="Rasinkangas P."/>
            <person name="Parkhill J."/>
            <person name="Rea M.C."/>
            <person name="O'Sullivan O."/>
            <person name="Ritari J."/>
            <person name="Douillard F.P."/>
            <person name="Paul Ross R."/>
            <person name="Yang R."/>
            <person name="Briner A.E."/>
            <person name="Felis G.E."/>
            <person name="de Vos W.M."/>
            <person name="Barrangou R."/>
            <person name="Klaenhammer T.R."/>
            <person name="Caufield P.W."/>
            <person name="Cui Y."/>
            <person name="Zhang H."/>
            <person name="O'Toole P.W."/>
        </authorList>
    </citation>
    <scope>NUCLEOTIDE SEQUENCE [LARGE SCALE GENOMIC DNA]</scope>
    <source>
        <strain evidence="11 12">DSM 16982</strain>
    </source>
</reference>
<dbReference type="GO" id="GO:0008982">
    <property type="term" value="F:protein-N(PI)-phosphohistidine-sugar phosphotransferase activity"/>
    <property type="evidence" value="ECO:0007669"/>
    <property type="project" value="UniProtKB-UniRule"/>
</dbReference>
<dbReference type="AlphaFoldDB" id="A0A0R1WD66"/>
<keyword evidence="3 8" id="KW-1003">Cell membrane</keyword>
<dbReference type="EMBL" id="AZFV01000019">
    <property type="protein sequence ID" value="KRM15777.1"/>
    <property type="molecule type" value="Genomic_DNA"/>
</dbReference>
<dbReference type="GO" id="GO:1902815">
    <property type="term" value="P:N,N'-diacetylchitobiose import"/>
    <property type="evidence" value="ECO:0007669"/>
    <property type="project" value="TreeGrafter"/>
</dbReference>
<keyword evidence="12" id="KW-1185">Reference proteome</keyword>
<evidence type="ECO:0000256" key="1">
    <source>
        <dbReference type="ARBA" id="ARBA00004651"/>
    </source>
</evidence>
<evidence type="ECO:0000256" key="4">
    <source>
        <dbReference type="ARBA" id="ARBA00022597"/>
    </source>
</evidence>
<gene>
    <name evidence="11" type="ORF">FD31_GL000875</name>
</gene>
<dbReference type="PATRIC" id="fig|1423774.3.peg.910"/>
<dbReference type="PIRSF" id="PIRSF006351">
    <property type="entry name" value="PTS_EIIC-Cellobiose"/>
    <property type="match status" value="1"/>
</dbReference>
<accession>A0A0R1WD66</accession>
<feature type="transmembrane region" description="Helical" evidence="9">
    <location>
        <begin position="72"/>
        <end position="90"/>
    </location>
</feature>
<evidence type="ECO:0000256" key="5">
    <source>
        <dbReference type="ARBA" id="ARBA00022692"/>
    </source>
</evidence>
<dbReference type="GO" id="GO:0009401">
    <property type="term" value="P:phosphoenolpyruvate-dependent sugar phosphotransferase system"/>
    <property type="evidence" value="ECO:0007669"/>
    <property type="project" value="InterPro"/>
</dbReference>
<protein>
    <recommendedName>
        <fullName evidence="8">Permease IIC component</fullName>
    </recommendedName>
</protein>
<dbReference type="InterPro" id="IPR004796">
    <property type="entry name" value="PTS_IIC_cello"/>
</dbReference>
<feature type="transmembrane region" description="Helical" evidence="9">
    <location>
        <begin position="176"/>
        <end position="195"/>
    </location>
</feature>
<dbReference type="PANTHER" id="PTHR33989:SF4">
    <property type="entry name" value="PTS SYSTEM N,N'-DIACETYLCHITOBIOSE-SPECIFIC EIIC COMPONENT"/>
    <property type="match status" value="1"/>
</dbReference>
<dbReference type="PROSITE" id="PS51105">
    <property type="entry name" value="PTS_EIIC_TYPE_3"/>
    <property type="match status" value="1"/>
</dbReference>
<evidence type="ECO:0000256" key="6">
    <source>
        <dbReference type="ARBA" id="ARBA00022989"/>
    </source>
</evidence>
<dbReference type="STRING" id="1423774.FD31_GL000875"/>
<feature type="transmembrane region" description="Helical" evidence="9">
    <location>
        <begin position="33"/>
        <end position="52"/>
    </location>
</feature>
<comment type="function">
    <text evidence="8">The phosphoenolpyruvate-dependent sugar phosphotransferase system (PTS), a major carbohydrate active -transport system, catalyzes the phosphorylation of incoming sugar substrates concomitant with their translocation across the cell membrane.</text>
</comment>
<feature type="transmembrane region" description="Helical" evidence="9">
    <location>
        <begin position="387"/>
        <end position="405"/>
    </location>
</feature>
<name>A0A0R1WD66_9LACO</name>
<keyword evidence="6 9" id="KW-1133">Transmembrane helix</keyword>
<evidence type="ECO:0000256" key="8">
    <source>
        <dbReference type="PIRNR" id="PIRNR006351"/>
    </source>
</evidence>
<feature type="domain" description="PTS EIIC type-3" evidence="10">
    <location>
        <begin position="9"/>
        <end position="404"/>
    </location>
</feature>
<evidence type="ECO:0000313" key="11">
    <source>
        <dbReference type="EMBL" id="KRM15777.1"/>
    </source>
</evidence>
<dbReference type="GO" id="GO:0005886">
    <property type="term" value="C:plasma membrane"/>
    <property type="evidence" value="ECO:0007669"/>
    <property type="project" value="UniProtKB-SubCell"/>
</dbReference>
<comment type="subcellular location">
    <subcellularLocation>
        <location evidence="1">Cell membrane</location>
        <topology evidence="1">Multi-pass membrane protein</topology>
    </subcellularLocation>
</comment>
<dbReference type="NCBIfam" id="TIGR00410">
    <property type="entry name" value="lacE"/>
    <property type="match status" value="1"/>
</dbReference>
<feature type="transmembrane region" description="Helical" evidence="9">
    <location>
        <begin position="277"/>
        <end position="300"/>
    </location>
</feature>